<protein>
    <submittedName>
        <fullName evidence="2">Uncharacterized protein</fullName>
    </submittedName>
</protein>
<keyword evidence="1" id="KW-0812">Transmembrane</keyword>
<organism evidence="2">
    <name type="scientific">Myoviridae sp. ctwVB15</name>
    <dbReference type="NCBI Taxonomy" id="2825208"/>
    <lineage>
        <taxon>Viruses</taxon>
        <taxon>Duplodnaviria</taxon>
        <taxon>Heunggongvirae</taxon>
        <taxon>Uroviricota</taxon>
        <taxon>Caudoviricetes</taxon>
    </lineage>
</organism>
<dbReference type="EMBL" id="BK016112">
    <property type="protein sequence ID" value="DAF95962.1"/>
    <property type="molecule type" value="Genomic_DNA"/>
</dbReference>
<reference evidence="2" key="1">
    <citation type="journal article" date="2021" name="Proc. Natl. Acad. Sci. U.S.A.">
        <title>A Catalog of Tens of Thousands of Viruses from Human Metagenomes Reveals Hidden Associations with Chronic Diseases.</title>
        <authorList>
            <person name="Tisza M.J."/>
            <person name="Buck C.B."/>
        </authorList>
    </citation>
    <scope>NUCLEOTIDE SEQUENCE</scope>
    <source>
        <strain evidence="2">CtwVB15</strain>
    </source>
</reference>
<evidence type="ECO:0000256" key="1">
    <source>
        <dbReference type="SAM" id="Phobius"/>
    </source>
</evidence>
<sequence>MACKSVPVLTNPFLQHTATAVKIFFTKNVFFCFFFLKVYLSRKKEVTI</sequence>
<evidence type="ECO:0000313" key="2">
    <source>
        <dbReference type="EMBL" id="DAF95962.1"/>
    </source>
</evidence>
<feature type="transmembrane region" description="Helical" evidence="1">
    <location>
        <begin position="20"/>
        <end position="40"/>
    </location>
</feature>
<proteinExistence type="predicted"/>
<keyword evidence="1" id="KW-1133">Transmembrane helix</keyword>
<keyword evidence="1" id="KW-0472">Membrane</keyword>
<name>A0A8S5UNH3_9CAUD</name>
<accession>A0A8S5UNH3</accession>